<evidence type="ECO:0000259" key="9">
    <source>
        <dbReference type="Pfam" id="PF13231"/>
    </source>
</evidence>
<dbReference type="InterPro" id="IPR050297">
    <property type="entry name" value="LipidA_mod_glycosyltrf_83"/>
</dbReference>
<keyword evidence="6 8" id="KW-1133">Transmembrane helix</keyword>
<feature type="transmembrane region" description="Helical" evidence="8">
    <location>
        <begin position="334"/>
        <end position="353"/>
    </location>
</feature>
<name>A0AAE2ZZL5_9FIRM</name>
<keyword evidence="3" id="KW-0328">Glycosyltransferase</keyword>
<feature type="transmembrane region" description="Helical" evidence="8">
    <location>
        <begin position="386"/>
        <end position="406"/>
    </location>
</feature>
<keyword evidence="5 8" id="KW-0812">Transmembrane</keyword>
<dbReference type="EMBL" id="JAJEPV010000003">
    <property type="protein sequence ID" value="MCC2118358.1"/>
    <property type="molecule type" value="Genomic_DNA"/>
</dbReference>
<feature type="transmembrane region" description="Helical" evidence="8">
    <location>
        <begin position="153"/>
        <end position="170"/>
    </location>
</feature>
<comment type="subcellular location">
    <subcellularLocation>
        <location evidence="1">Cell membrane</location>
        <topology evidence="1">Multi-pass membrane protein</topology>
    </subcellularLocation>
</comment>
<evidence type="ECO:0000256" key="3">
    <source>
        <dbReference type="ARBA" id="ARBA00022676"/>
    </source>
</evidence>
<dbReference type="InterPro" id="IPR038731">
    <property type="entry name" value="RgtA/B/C-like"/>
</dbReference>
<evidence type="ECO:0000256" key="6">
    <source>
        <dbReference type="ARBA" id="ARBA00022989"/>
    </source>
</evidence>
<gene>
    <name evidence="10" type="ORF">LKD75_01915</name>
</gene>
<protein>
    <submittedName>
        <fullName evidence="10">Glycosyltransferase family 39 protein</fullName>
    </submittedName>
</protein>
<organism evidence="10 11">
    <name type="scientific">Waltera acetigignens</name>
    <dbReference type="NCBI Taxonomy" id="2981769"/>
    <lineage>
        <taxon>Bacteria</taxon>
        <taxon>Bacillati</taxon>
        <taxon>Bacillota</taxon>
        <taxon>Clostridia</taxon>
        <taxon>Lachnospirales</taxon>
        <taxon>Lachnospiraceae</taxon>
        <taxon>Waltera</taxon>
    </lineage>
</organism>
<feature type="transmembrane region" description="Helical" evidence="8">
    <location>
        <begin position="71"/>
        <end position="88"/>
    </location>
</feature>
<dbReference type="GO" id="GO:0010041">
    <property type="term" value="P:response to iron(III) ion"/>
    <property type="evidence" value="ECO:0007669"/>
    <property type="project" value="TreeGrafter"/>
</dbReference>
<dbReference type="PANTHER" id="PTHR33908:SF3">
    <property type="entry name" value="UNDECAPRENYL PHOSPHATE-ALPHA-4-AMINO-4-DEOXY-L-ARABINOSE ARABINOSYL TRANSFERASE"/>
    <property type="match status" value="1"/>
</dbReference>
<proteinExistence type="predicted"/>
<feature type="domain" description="Glycosyltransferase RgtA/B/C/D-like" evidence="9">
    <location>
        <begin position="77"/>
        <end position="233"/>
    </location>
</feature>
<evidence type="ECO:0000256" key="2">
    <source>
        <dbReference type="ARBA" id="ARBA00022475"/>
    </source>
</evidence>
<sequence length="525" mass="60774">MKDLKSLVKKYWYSAAILLLFLIAVFLRVYRLESLPDVLHIDEAGLGYNAWCLAHYGTDRYLNVRPFYPQNFYGGQSPLYTYLLALLIRTVGQGNLSLTLLKIPAVLASLLLFFVGTKSIRLVFDDQKWSIAAAFLLAVCPYYIMSARFALDCNLMLCCSAVALLFFIRFTQTKTLRNLILSGVFFGITMYSYALSYFLIPIFLICISLYLLYTKEISFRRVLLWAACVCITALPVILFVCSLLFHWETIHFLGLTISPIASERMSDVGVTSFWENIKDIIKITLTCGSYRLDAVPKFYTLYPLSIPFIVLGFIGAVYSFLVSLYKRTFQADSIYLLFFLSGLITIGLSGSGYVYRANSFFICYLFFLIKGLFLCCRFLSSYHTGFMLLLSAGYLLWCISFCSFYFRVYTMTDVCPNYLYSISFRECVDDVNLNLDYADLYVDLVNMKEFFFFYYPTSPYDTQDEETFTDGIHTYHFLTDYSTKISPSSVYVVYKKNNEFLQNLSESGLAYQTWEYPYYYVIYFE</sequence>
<keyword evidence="11" id="KW-1185">Reference proteome</keyword>
<feature type="transmembrane region" description="Helical" evidence="8">
    <location>
        <begin position="301"/>
        <end position="322"/>
    </location>
</feature>
<evidence type="ECO:0000256" key="4">
    <source>
        <dbReference type="ARBA" id="ARBA00022679"/>
    </source>
</evidence>
<feature type="transmembrane region" description="Helical" evidence="8">
    <location>
        <begin position="222"/>
        <end position="245"/>
    </location>
</feature>
<keyword evidence="2" id="KW-1003">Cell membrane</keyword>
<dbReference type="GO" id="GO:0009103">
    <property type="term" value="P:lipopolysaccharide biosynthetic process"/>
    <property type="evidence" value="ECO:0007669"/>
    <property type="project" value="UniProtKB-ARBA"/>
</dbReference>
<dbReference type="RefSeq" id="WP_227732173.1">
    <property type="nucleotide sequence ID" value="NZ_JAJEPV010000003.1"/>
</dbReference>
<feature type="transmembrane region" description="Helical" evidence="8">
    <location>
        <begin position="100"/>
        <end position="117"/>
    </location>
</feature>
<dbReference type="Proteomes" id="UP001197795">
    <property type="component" value="Unassembled WGS sequence"/>
</dbReference>
<accession>A0AAE2ZZL5</accession>
<evidence type="ECO:0000313" key="10">
    <source>
        <dbReference type="EMBL" id="MCC2118358.1"/>
    </source>
</evidence>
<dbReference type="AlphaFoldDB" id="A0AAE2ZZL5"/>
<evidence type="ECO:0000256" key="5">
    <source>
        <dbReference type="ARBA" id="ARBA00022692"/>
    </source>
</evidence>
<evidence type="ECO:0000313" key="11">
    <source>
        <dbReference type="Proteomes" id="UP001197795"/>
    </source>
</evidence>
<keyword evidence="4" id="KW-0808">Transferase</keyword>
<feature type="transmembrane region" description="Helical" evidence="8">
    <location>
        <begin position="359"/>
        <end position="379"/>
    </location>
</feature>
<feature type="transmembrane region" description="Helical" evidence="8">
    <location>
        <begin position="190"/>
        <end position="213"/>
    </location>
</feature>
<reference evidence="10 11" key="1">
    <citation type="submission" date="2021-10" db="EMBL/GenBank/DDBJ databases">
        <title>Anaerobic single-cell dispensing facilitates the cultivation of human gut bacteria.</title>
        <authorList>
            <person name="Afrizal A."/>
        </authorList>
    </citation>
    <scope>NUCLEOTIDE SEQUENCE [LARGE SCALE GENOMIC DNA]</scope>
    <source>
        <strain evidence="10 11">CLA-AA-H273</strain>
    </source>
</reference>
<evidence type="ECO:0000256" key="8">
    <source>
        <dbReference type="SAM" id="Phobius"/>
    </source>
</evidence>
<comment type="caution">
    <text evidence="10">The sequence shown here is derived from an EMBL/GenBank/DDBJ whole genome shotgun (WGS) entry which is preliminary data.</text>
</comment>
<dbReference type="GO" id="GO:0005886">
    <property type="term" value="C:plasma membrane"/>
    <property type="evidence" value="ECO:0007669"/>
    <property type="project" value="UniProtKB-SubCell"/>
</dbReference>
<evidence type="ECO:0000256" key="7">
    <source>
        <dbReference type="ARBA" id="ARBA00023136"/>
    </source>
</evidence>
<keyword evidence="7 8" id="KW-0472">Membrane</keyword>
<dbReference type="GO" id="GO:0016763">
    <property type="term" value="F:pentosyltransferase activity"/>
    <property type="evidence" value="ECO:0007669"/>
    <property type="project" value="TreeGrafter"/>
</dbReference>
<feature type="transmembrane region" description="Helical" evidence="8">
    <location>
        <begin position="129"/>
        <end position="146"/>
    </location>
</feature>
<evidence type="ECO:0000256" key="1">
    <source>
        <dbReference type="ARBA" id="ARBA00004651"/>
    </source>
</evidence>
<feature type="transmembrane region" description="Helical" evidence="8">
    <location>
        <begin position="12"/>
        <end position="30"/>
    </location>
</feature>
<dbReference type="PANTHER" id="PTHR33908">
    <property type="entry name" value="MANNOSYLTRANSFERASE YKCB-RELATED"/>
    <property type="match status" value="1"/>
</dbReference>
<dbReference type="Pfam" id="PF13231">
    <property type="entry name" value="PMT_2"/>
    <property type="match status" value="1"/>
</dbReference>